<feature type="region of interest" description="Disordered" evidence="1">
    <location>
        <begin position="1"/>
        <end position="22"/>
    </location>
</feature>
<accession>A0ABP9YJW6</accession>
<proteinExistence type="predicted"/>
<feature type="region of interest" description="Disordered" evidence="1">
    <location>
        <begin position="49"/>
        <end position="68"/>
    </location>
</feature>
<sequence>MGCCSSIPQEEGEEPQTLTTTATTTTLAKQETRVVSSLVDSVHAEKLNQGSSLNSSSHITPPPPPIFPSSSTIKSTCTIFIRLSNNGKDISMQIPIEPPYITVAGICKDLLPRLDNHTSSTRVKLIYLGRILPDQHVIVPTMTDPDAPLPAPKNSKIQIQKEGVIQAIVSNLS</sequence>
<evidence type="ECO:0000313" key="3">
    <source>
        <dbReference type="EMBL" id="GAA5807132.1"/>
    </source>
</evidence>
<dbReference type="Pfam" id="PF10302">
    <property type="entry name" value="Dsc3_N"/>
    <property type="match status" value="1"/>
</dbReference>
<name>A0ABP9YJW6_9FUNG</name>
<keyword evidence="4" id="KW-1185">Reference proteome</keyword>
<evidence type="ECO:0000313" key="4">
    <source>
        <dbReference type="Proteomes" id="UP001473302"/>
    </source>
</evidence>
<gene>
    <name evidence="3" type="ORF">MFLAVUS_000483</name>
</gene>
<dbReference type="EMBL" id="BAABUK010000002">
    <property type="protein sequence ID" value="GAA5807132.1"/>
    <property type="molecule type" value="Genomic_DNA"/>
</dbReference>
<protein>
    <recommendedName>
        <fullName evidence="2">DSC E3 ubiquitin ligase complex subunit 3 ubiquitin-like domain-containing protein</fullName>
    </recommendedName>
</protein>
<dbReference type="Proteomes" id="UP001473302">
    <property type="component" value="Unassembled WGS sequence"/>
</dbReference>
<evidence type="ECO:0000256" key="1">
    <source>
        <dbReference type="SAM" id="MobiDB-lite"/>
    </source>
</evidence>
<comment type="caution">
    <text evidence="3">The sequence shown here is derived from an EMBL/GenBank/DDBJ whole genome shotgun (WGS) entry which is preliminary data.</text>
</comment>
<reference evidence="3 4" key="1">
    <citation type="submission" date="2024-04" db="EMBL/GenBank/DDBJ databases">
        <title>genome sequences of Mucor flavus KT1a and Helicostylum pulchrum KT1b strains isolated from the surface of a dry-aged beef.</title>
        <authorList>
            <person name="Toyotome T."/>
            <person name="Hosono M."/>
            <person name="Torimaru M."/>
            <person name="Fukuda K."/>
            <person name="Mikami N."/>
        </authorList>
    </citation>
    <scope>NUCLEOTIDE SEQUENCE [LARGE SCALE GENOMIC DNA]</scope>
    <source>
        <strain evidence="3 4">KT1a</strain>
    </source>
</reference>
<evidence type="ECO:0000259" key="2">
    <source>
        <dbReference type="Pfam" id="PF10302"/>
    </source>
</evidence>
<feature type="domain" description="DSC E3 ubiquitin ligase complex subunit 3 ubiquitin-like" evidence="2">
    <location>
        <begin position="78"/>
        <end position="148"/>
    </location>
</feature>
<organism evidence="3 4">
    <name type="scientific">Mucor flavus</name>
    <dbReference type="NCBI Taxonomy" id="439312"/>
    <lineage>
        <taxon>Eukaryota</taxon>
        <taxon>Fungi</taxon>
        <taxon>Fungi incertae sedis</taxon>
        <taxon>Mucoromycota</taxon>
        <taxon>Mucoromycotina</taxon>
        <taxon>Mucoromycetes</taxon>
        <taxon>Mucorales</taxon>
        <taxon>Mucorineae</taxon>
        <taxon>Mucoraceae</taxon>
        <taxon>Mucor</taxon>
    </lineage>
</organism>
<dbReference type="InterPro" id="IPR019413">
    <property type="entry name" value="Dsc3_ub-like_dom"/>
</dbReference>